<dbReference type="AlphaFoldDB" id="A0A0F8ZQY0"/>
<evidence type="ECO:0000313" key="2">
    <source>
        <dbReference type="EMBL" id="KKK68809.1"/>
    </source>
</evidence>
<feature type="transmembrane region" description="Helical" evidence="1">
    <location>
        <begin position="73"/>
        <end position="98"/>
    </location>
</feature>
<accession>A0A0F8ZQY0</accession>
<protein>
    <submittedName>
        <fullName evidence="2">Uncharacterized protein</fullName>
    </submittedName>
</protein>
<evidence type="ECO:0000256" key="1">
    <source>
        <dbReference type="SAM" id="Phobius"/>
    </source>
</evidence>
<comment type="caution">
    <text evidence="2">The sequence shown here is derived from an EMBL/GenBank/DDBJ whole genome shotgun (WGS) entry which is preliminary data.</text>
</comment>
<reference evidence="2" key="1">
    <citation type="journal article" date="2015" name="Nature">
        <title>Complex archaea that bridge the gap between prokaryotes and eukaryotes.</title>
        <authorList>
            <person name="Spang A."/>
            <person name="Saw J.H."/>
            <person name="Jorgensen S.L."/>
            <person name="Zaremba-Niedzwiedzka K."/>
            <person name="Martijn J."/>
            <person name="Lind A.E."/>
            <person name="van Eijk R."/>
            <person name="Schleper C."/>
            <person name="Guy L."/>
            <person name="Ettema T.J."/>
        </authorList>
    </citation>
    <scope>NUCLEOTIDE SEQUENCE</scope>
</reference>
<name>A0A0F8ZQY0_9ZZZZ</name>
<feature type="transmembrane region" description="Helical" evidence="1">
    <location>
        <begin position="104"/>
        <end position="129"/>
    </location>
</feature>
<feature type="transmembrane region" description="Helical" evidence="1">
    <location>
        <begin position="45"/>
        <end position="66"/>
    </location>
</feature>
<organism evidence="2">
    <name type="scientific">marine sediment metagenome</name>
    <dbReference type="NCBI Taxonomy" id="412755"/>
    <lineage>
        <taxon>unclassified sequences</taxon>
        <taxon>metagenomes</taxon>
        <taxon>ecological metagenomes</taxon>
    </lineage>
</organism>
<dbReference type="EMBL" id="LAZR01058958">
    <property type="protein sequence ID" value="KKK68809.1"/>
    <property type="molecule type" value="Genomic_DNA"/>
</dbReference>
<feature type="transmembrane region" description="Helical" evidence="1">
    <location>
        <begin position="12"/>
        <end position="33"/>
    </location>
</feature>
<keyword evidence="1" id="KW-0812">Transmembrane</keyword>
<gene>
    <name evidence="2" type="ORF">LCGC14_2940320</name>
</gene>
<feature type="non-terminal residue" evidence="2">
    <location>
        <position position="133"/>
    </location>
</feature>
<keyword evidence="1" id="KW-1133">Transmembrane helix</keyword>
<keyword evidence="1" id="KW-0472">Membrane</keyword>
<sequence length="133" mass="13987">MLKLSHSSELELRVAPGIVLAMLVAAGVVLAIAGDLRTEPIPRLHLLLVALGFYSIAGIGWGLLIWRQEQVGWFVITALVILTAIGYGWTGIIGFLVLAGVPVIVASALHGPIVATATATAESVLFLLLRNVV</sequence>
<proteinExistence type="predicted"/>